<dbReference type="InterPro" id="IPR000488">
    <property type="entry name" value="Death_dom"/>
</dbReference>
<reference evidence="3" key="1">
    <citation type="submission" date="2017-02" db="UniProtKB">
        <authorList>
            <consortium name="WormBaseParasite"/>
        </authorList>
    </citation>
    <scope>IDENTIFICATION</scope>
</reference>
<proteinExistence type="predicted"/>
<sequence length="384" mass="43895">MENDRSSTQTFQADENILIKRFNDAILEAKGGTALAIDSKCDANNDLLPSESQSRTVEVQLDDDPEYYMRNPYSASDDLNLEIFDFYDPPPAPTDVRPRVPPGLTISNLSQFAVRQFEIFLDPPSLGTMCNWEYLAARLGLAASEIMYLRTQKRPTAEVLHKFSSRSLDDLLDIICDLGRIDLLLSLREYVSEGNFAVASTRQPTDSGVAESTIPLISTSNISMDDSDHALLNSVNNPDREKCILVVHHENKENFQLRKNYAWFAKNLRKYATRENFKLRDVDNCVDDANLIGTINNLFANAKHIIFVFSEDLLHLLYSSMEHSLKKYVFDLSNTEYARTLRNMRFRPVVFKDEKIALPVGWPNNTIVYEFPTMFDSLCSRIFR</sequence>
<dbReference type="WBParaSite" id="SMUV_0000393101-mRNA-1">
    <property type="protein sequence ID" value="SMUV_0000393101-mRNA-1"/>
    <property type="gene ID" value="SMUV_0000393101"/>
</dbReference>
<name>A0A0N5AHR9_9BILA</name>
<dbReference type="Proteomes" id="UP000046393">
    <property type="component" value="Unplaced"/>
</dbReference>
<evidence type="ECO:0000259" key="1">
    <source>
        <dbReference type="Pfam" id="PF00531"/>
    </source>
</evidence>
<accession>A0A0N5AHR9</accession>
<dbReference type="SUPFAM" id="SSF47986">
    <property type="entry name" value="DEATH domain"/>
    <property type="match status" value="1"/>
</dbReference>
<organism evidence="2 3">
    <name type="scientific">Syphacia muris</name>
    <dbReference type="NCBI Taxonomy" id="451379"/>
    <lineage>
        <taxon>Eukaryota</taxon>
        <taxon>Metazoa</taxon>
        <taxon>Ecdysozoa</taxon>
        <taxon>Nematoda</taxon>
        <taxon>Chromadorea</taxon>
        <taxon>Rhabditida</taxon>
        <taxon>Spirurina</taxon>
        <taxon>Oxyuridomorpha</taxon>
        <taxon>Oxyuroidea</taxon>
        <taxon>Oxyuridae</taxon>
        <taxon>Syphacia</taxon>
    </lineage>
</organism>
<keyword evidence="2" id="KW-1185">Reference proteome</keyword>
<dbReference type="InterPro" id="IPR011029">
    <property type="entry name" value="DEATH-like_dom_sf"/>
</dbReference>
<evidence type="ECO:0000313" key="2">
    <source>
        <dbReference type="Proteomes" id="UP000046393"/>
    </source>
</evidence>
<dbReference type="AlphaFoldDB" id="A0A0N5AHR9"/>
<dbReference type="GO" id="GO:0007165">
    <property type="term" value="P:signal transduction"/>
    <property type="evidence" value="ECO:0007669"/>
    <property type="project" value="InterPro"/>
</dbReference>
<feature type="domain" description="Death" evidence="1">
    <location>
        <begin position="116"/>
        <end position="190"/>
    </location>
</feature>
<dbReference type="Pfam" id="PF00531">
    <property type="entry name" value="Death"/>
    <property type="match status" value="1"/>
</dbReference>
<dbReference type="Gene3D" id="1.10.533.10">
    <property type="entry name" value="Death Domain, Fas"/>
    <property type="match status" value="1"/>
</dbReference>
<protein>
    <submittedName>
        <fullName evidence="3">Myeloid differentiation primary response protein MyD88</fullName>
    </submittedName>
</protein>
<evidence type="ECO:0000313" key="3">
    <source>
        <dbReference type="WBParaSite" id="SMUV_0000393101-mRNA-1"/>
    </source>
</evidence>
<dbReference type="STRING" id="451379.A0A0N5AHR9"/>